<organism evidence="1 2">
    <name type="scientific">Aeromicrobium marinum DSM 15272</name>
    <dbReference type="NCBI Taxonomy" id="585531"/>
    <lineage>
        <taxon>Bacteria</taxon>
        <taxon>Bacillati</taxon>
        <taxon>Actinomycetota</taxon>
        <taxon>Actinomycetes</taxon>
        <taxon>Propionibacteriales</taxon>
        <taxon>Nocardioidaceae</taxon>
        <taxon>Aeromicrobium</taxon>
    </lineage>
</organism>
<dbReference type="AlphaFoldDB" id="E2S7S7"/>
<evidence type="ECO:0000313" key="2">
    <source>
        <dbReference type="Proteomes" id="UP000003111"/>
    </source>
</evidence>
<sequence length="248" mass="27160">MPQDYAYHKLWRHERAQGRLRTVETTRARLHIASCLGAGMSIRAISAAAGVAPTAVHNIHRGQERARTVTVAKILQVVPGVTTAACKDTTESFVPKVGAVRRIQALLALGWSHAEQSKRAGVVTATAMHQQGRWITATTHQRIDDMYRDLCMTPGPSEVTRRRAAARGYVPPLAWDDIDTDPTPAAADATAGQVDEVAIARVLAGERLTLTSPERAEVFDRLMAEGRGWNEIERLTGMNVARQLRRSA</sequence>
<reference evidence="1" key="1">
    <citation type="submission" date="2010-08" db="EMBL/GenBank/DDBJ databases">
        <authorList>
            <person name="Muzny D."/>
            <person name="Qin X."/>
            <person name="Buhay C."/>
            <person name="Dugan-Rocha S."/>
            <person name="Ding Y."/>
            <person name="Chen G."/>
            <person name="Hawes A."/>
            <person name="Holder M."/>
            <person name="Jhangiani S."/>
            <person name="Johnson A."/>
            <person name="Khan Z."/>
            <person name="Li Z."/>
            <person name="Liu W."/>
            <person name="Liu X."/>
            <person name="Perez L."/>
            <person name="Shen H."/>
            <person name="Wang Q."/>
            <person name="Watt J."/>
            <person name="Xi L."/>
            <person name="Xin Y."/>
            <person name="Zhou J."/>
            <person name="Deng J."/>
            <person name="Jiang H."/>
            <person name="Liu Y."/>
            <person name="Qu J."/>
            <person name="Song X.-Z."/>
            <person name="Zhang L."/>
            <person name="Villasana D."/>
            <person name="Johnson A."/>
            <person name="Liu J."/>
            <person name="Liyanage D."/>
            <person name="Lorensuhewa L."/>
            <person name="Robinson T."/>
            <person name="Song A."/>
            <person name="Song B.-B."/>
            <person name="Dinh H."/>
            <person name="Thornton R."/>
            <person name="Coyle M."/>
            <person name="Francisco L."/>
            <person name="Jackson L."/>
            <person name="Javaid M."/>
            <person name="Korchina V."/>
            <person name="Kovar C."/>
            <person name="Mata R."/>
            <person name="Mathew T."/>
            <person name="Ngo R."/>
            <person name="Nguyen L."/>
            <person name="Nguyen N."/>
            <person name="Okwuonu G."/>
            <person name="Ongeri F."/>
            <person name="Pham C."/>
            <person name="Simmons D."/>
            <person name="Wilczek-Boney K."/>
            <person name="Hale W."/>
            <person name="Jakkamsetti A."/>
            <person name="Pham P."/>
            <person name="Ruth R."/>
            <person name="San Lucas F."/>
            <person name="Warren J."/>
            <person name="Zhang J."/>
            <person name="Zhao Z."/>
            <person name="Zhou C."/>
            <person name="Zhu D."/>
            <person name="Lee S."/>
            <person name="Bess C."/>
            <person name="Blankenburg K."/>
            <person name="Forbes L."/>
            <person name="Fu Q."/>
            <person name="Gubbala S."/>
            <person name="Hirani K."/>
            <person name="Jayaseelan J.C."/>
            <person name="Lara F."/>
            <person name="Munidasa M."/>
            <person name="Palculict T."/>
            <person name="Patil S."/>
            <person name="Pu L.-L."/>
            <person name="Saada N."/>
            <person name="Tang L."/>
            <person name="Weissenberger G."/>
            <person name="Zhu Y."/>
            <person name="Hemphill L."/>
            <person name="Shang Y."/>
            <person name="Youmans B."/>
            <person name="Ayvaz T."/>
            <person name="Ross M."/>
            <person name="Santibanez J."/>
            <person name="Aqrawi P."/>
            <person name="Gross S."/>
            <person name="Joshi V."/>
            <person name="Fowler G."/>
            <person name="Nazareth L."/>
            <person name="Reid J."/>
            <person name="Worley K."/>
            <person name="Petrosino J."/>
            <person name="Highlander S."/>
            <person name="Gibbs R."/>
        </authorList>
    </citation>
    <scope>NUCLEOTIDE SEQUENCE [LARGE SCALE GENOMIC DNA]</scope>
    <source>
        <strain evidence="1">DSM 15272</strain>
    </source>
</reference>
<accession>E2S7S7</accession>
<dbReference type="RefSeq" id="WP_007076651.1">
    <property type="nucleotide sequence ID" value="NZ_CM001024.1"/>
</dbReference>
<dbReference type="STRING" id="585531.HMPREF0063_10084"/>
<name>E2S7S7_9ACTN</name>
<evidence type="ECO:0000313" key="1">
    <source>
        <dbReference type="EMBL" id="EFQ84743.1"/>
    </source>
</evidence>
<comment type="caution">
    <text evidence="1">The sequence shown here is derived from an EMBL/GenBank/DDBJ whole genome shotgun (WGS) entry which is preliminary data.</text>
</comment>
<dbReference type="eggNOG" id="COG2197">
    <property type="taxonomic scope" value="Bacteria"/>
</dbReference>
<proteinExistence type="predicted"/>
<dbReference type="HOGENOM" id="CLU_989839_0_0_11"/>
<dbReference type="EMBL" id="ACLF03000001">
    <property type="protein sequence ID" value="EFQ84743.1"/>
    <property type="molecule type" value="Genomic_DNA"/>
</dbReference>
<gene>
    <name evidence="1" type="ORF">HMPREF0063_10084</name>
</gene>
<protein>
    <submittedName>
        <fullName evidence="1">Uncharacterized protein</fullName>
    </submittedName>
</protein>
<dbReference type="Proteomes" id="UP000003111">
    <property type="component" value="Unassembled WGS sequence"/>
</dbReference>
<dbReference type="OrthoDB" id="3825336at2"/>
<keyword evidence="2" id="KW-1185">Reference proteome</keyword>